<reference evidence="2" key="1">
    <citation type="journal article" date="2023" name="Plant J.">
        <title>Genome sequences and population genomics provide insights into the demographic history, inbreeding, and mutation load of two 'living fossil' tree species of Dipteronia.</title>
        <authorList>
            <person name="Feng Y."/>
            <person name="Comes H.P."/>
            <person name="Chen J."/>
            <person name="Zhu S."/>
            <person name="Lu R."/>
            <person name="Zhang X."/>
            <person name="Li P."/>
            <person name="Qiu J."/>
            <person name="Olsen K.M."/>
            <person name="Qiu Y."/>
        </authorList>
    </citation>
    <scope>NUCLEOTIDE SEQUENCE</scope>
    <source>
        <strain evidence="2">NBL</strain>
    </source>
</reference>
<dbReference type="AlphaFoldDB" id="A0AAE0DSL1"/>
<comment type="caution">
    <text evidence="2">The sequence shown here is derived from an EMBL/GenBank/DDBJ whole genome shotgun (WGS) entry which is preliminary data.</text>
</comment>
<gene>
    <name evidence="2" type="ORF">Dsin_031952</name>
</gene>
<dbReference type="Proteomes" id="UP001281410">
    <property type="component" value="Unassembled WGS sequence"/>
</dbReference>
<feature type="region of interest" description="Disordered" evidence="1">
    <location>
        <begin position="35"/>
        <end position="66"/>
    </location>
</feature>
<sequence length="99" mass="11720">MRSKQTKHNIWKSTHLEEVFKLELALKFIPRSKTKSLHRNIHQTNHQSITNLRKKNTQAPKRKKKKSEATLIKALVDVAVVELKRSRQKKWVIKRGCEL</sequence>
<name>A0AAE0DSL1_9ROSI</name>
<keyword evidence="3" id="KW-1185">Reference proteome</keyword>
<feature type="compositionally biased region" description="Polar residues" evidence="1">
    <location>
        <begin position="42"/>
        <end position="51"/>
    </location>
</feature>
<protein>
    <submittedName>
        <fullName evidence="2">Uncharacterized protein</fullName>
    </submittedName>
</protein>
<proteinExistence type="predicted"/>
<feature type="compositionally biased region" description="Basic residues" evidence="1">
    <location>
        <begin position="52"/>
        <end position="66"/>
    </location>
</feature>
<evidence type="ECO:0000313" key="3">
    <source>
        <dbReference type="Proteomes" id="UP001281410"/>
    </source>
</evidence>
<organism evidence="2 3">
    <name type="scientific">Dipteronia sinensis</name>
    <dbReference type="NCBI Taxonomy" id="43782"/>
    <lineage>
        <taxon>Eukaryota</taxon>
        <taxon>Viridiplantae</taxon>
        <taxon>Streptophyta</taxon>
        <taxon>Embryophyta</taxon>
        <taxon>Tracheophyta</taxon>
        <taxon>Spermatophyta</taxon>
        <taxon>Magnoliopsida</taxon>
        <taxon>eudicotyledons</taxon>
        <taxon>Gunneridae</taxon>
        <taxon>Pentapetalae</taxon>
        <taxon>rosids</taxon>
        <taxon>malvids</taxon>
        <taxon>Sapindales</taxon>
        <taxon>Sapindaceae</taxon>
        <taxon>Hippocastanoideae</taxon>
        <taxon>Acereae</taxon>
        <taxon>Dipteronia</taxon>
    </lineage>
</organism>
<dbReference type="EMBL" id="JANJYJ010000010">
    <property type="protein sequence ID" value="KAK3184666.1"/>
    <property type="molecule type" value="Genomic_DNA"/>
</dbReference>
<accession>A0AAE0DSL1</accession>
<evidence type="ECO:0000313" key="2">
    <source>
        <dbReference type="EMBL" id="KAK3184666.1"/>
    </source>
</evidence>
<evidence type="ECO:0000256" key="1">
    <source>
        <dbReference type="SAM" id="MobiDB-lite"/>
    </source>
</evidence>